<feature type="compositionally biased region" description="Basic and acidic residues" evidence="1">
    <location>
        <begin position="130"/>
        <end position="152"/>
    </location>
</feature>
<dbReference type="Proteomes" id="UP000006813">
    <property type="component" value="Unassembled WGS sequence"/>
</dbReference>
<dbReference type="AlphaFoldDB" id="G5BZ15"/>
<dbReference type="InParanoid" id="G5BZ15"/>
<organism evidence="2 3">
    <name type="scientific">Heterocephalus glaber</name>
    <name type="common">Naked mole rat</name>
    <dbReference type="NCBI Taxonomy" id="10181"/>
    <lineage>
        <taxon>Eukaryota</taxon>
        <taxon>Metazoa</taxon>
        <taxon>Chordata</taxon>
        <taxon>Craniata</taxon>
        <taxon>Vertebrata</taxon>
        <taxon>Euteleostomi</taxon>
        <taxon>Mammalia</taxon>
        <taxon>Eutheria</taxon>
        <taxon>Euarchontoglires</taxon>
        <taxon>Glires</taxon>
        <taxon>Rodentia</taxon>
        <taxon>Hystricomorpha</taxon>
        <taxon>Bathyergidae</taxon>
        <taxon>Heterocephalus</taxon>
    </lineage>
</organism>
<evidence type="ECO:0000313" key="3">
    <source>
        <dbReference type="Proteomes" id="UP000006813"/>
    </source>
</evidence>
<gene>
    <name evidence="2" type="ORF">GW7_15270</name>
</gene>
<evidence type="ECO:0000256" key="1">
    <source>
        <dbReference type="SAM" id="MobiDB-lite"/>
    </source>
</evidence>
<protein>
    <submittedName>
        <fullName evidence="2">Uncharacterized protein</fullName>
    </submittedName>
</protein>
<evidence type="ECO:0000313" key="2">
    <source>
        <dbReference type="EMBL" id="EHB14526.1"/>
    </source>
</evidence>
<name>G5BZ15_HETGA</name>
<dbReference type="EMBL" id="JH172506">
    <property type="protein sequence ID" value="EHB14526.1"/>
    <property type="molecule type" value="Genomic_DNA"/>
</dbReference>
<proteinExistence type="predicted"/>
<accession>G5BZ15</accession>
<feature type="compositionally biased region" description="Basic and acidic residues" evidence="1">
    <location>
        <begin position="98"/>
        <end position="108"/>
    </location>
</feature>
<reference evidence="2 3" key="1">
    <citation type="journal article" date="2011" name="Nature">
        <title>Genome sequencing reveals insights into physiology and longevity of the naked mole rat.</title>
        <authorList>
            <person name="Kim E.B."/>
            <person name="Fang X."/>
            <person name="Fushan A.A."/>
            <person name="Huang Z."/>
            <person name="Lobanov A.V."/>
            <person name="Han L."/>
            <person name="Marino S.M."/>
            <person name="Sun X."/>
            <person name="Turanov A.A."/>
            <person name="Yang P."/>
            <person name="Yim S.H."/>
            <person name="Zhao X."/>
            <person name="Kasaikina M.V."/>
            <person name="Stoletzki N."/>
            <person name="Peng C."/>
            <person name="Polak P."/>
            <person name="Xiong Z."/>
            <person name="Kiezun A."/>
            <person name="Zhu Y."/>
            <person name="Chen Y."/>
            <person name="Kryukov G.V."/>
            <person name="Zhang Q."/>
            <person name="Peshkin L."/>
            <person name="Yang L."/>
            <person name="Bronson R.T."/>
            <person name="Buffenstein R."/>
            <person name="Wang B."/>
            <person name="Han C."/>
            <person name="Li Q."/>
            <person name="Chen L."/>
            <person name="Zhao W."/>
            <person name="Sunyaev S.R."/>
            <person name="Park T.J."/>
            <person name="Zhang G."/>
            <person name="Wang J."/>
            <person name="Gladyshev V.N."/>
        </authorList>
    </citation>
    <scope>NUCLEOTIDE SEQUENCE [LARGE SCALE GENOMIC DNA]</scope>
</reference>
<feature type="region of interest" description="Disordered" evidence="1">
    <location>
        <begin position="91"/>
        <end position="152"/>
    </location>
</feature>
<sequence length="152" mass="17279">MQLPFGAVTSIFRCRSSFQCLLPLLMTPQGCPSQGHARPQDGALGLFTLRHTITERWIRSYLRSAFSQRSLATEPPRYKYTRETCVASYFQPRPVSGNEKHSVRDIPDKSYPVSPTHFPKGDADPLNLDGKVDENFGLEHCREEPQRRQPSS</sequence>